<comment type="caution">
    <text evidence="1">The sequence shown here is derived from an EMBL/GenBank/DDBJ whole genome shotgun (WGS) entry which is preliminary data.</text>
</comment>
<name>A0A6I3SY50_9BURK</name>
<dbReference type="Proteomes" id="UP000430634">
    <property type="component" value="Unassembled WGS sequence"/>
</dbReference>
<proteinExistence type="predicted"/>
<dbReference type="RefSeq" id="WP_155470886.1">
    <property type="nucleotide sequence ID" value="NZ_BMKG01000044.1"/>
</dbReference>
<organism evidence="1 2">
    <name type="scientific">Pseudoduganella buxea</name>
    <dbReference type="NCBI Taxonomy" id="1949069"/>
    <lineage>
        <taxon>Bacteria</taxon>
        <taxon>Pseudomonadati</taxon>
        <taxon>Pseudomonadota</taxon>
        <taxon>Betaproteobacteria</taxon>
        <taxon>Burkholderiales</taxon>
        <taxon>Oxalobacteraceae</taxon>
        <taxon>Telluria group</taxon>
        <taxon>Pseudoduganella</taxon>
    </lineage>
</organism>
<evidence type="ECO:0000313" key="1">
    <source>
        <dbReference type="EMBL" id="MTV53575.1"/>
    </source>
</evidence>
<accession>A0A6I3SY50</accession>
<reference evidence="1 2" key="1">
    <citation type="submission" date="2019-11" db="EMBL/GenBank/DDBJ databases">
        <title>Type strains purchased from KCTC, JCM and DSMZ.</title>
        <authorList>
            <person name="Lu H."/>
        </authorList>
    </citation>
    <scope>NUCLEOTIDE SEQUENCE [LARGE SCALE GENOMIC DNA]</scope>
    <source>
        <strain evidence="1 2">KCTC 52429</strain>
    </source>
</reference>
<dbReference type="OrthoDB" id="8566588at2"/>
<dbReference type="EMBL" id="WNKZ01000031">
    <property type="protein sequence ID" value="MTV53575.1"/>
    <property type="molecule type" value="Genomic_DNA"/>
</dbReference>
<sequence>MTELLALPIIGLAFIPLFSREVIAPASRNFCDLRWLVLSGLHMERTEQANFSREAGGA</sequence>
<evidence type="ECO:0000313" key="2">
    <source>
        <dbReference type="Proteomes" id="UP000430634"/>
    </source>
</evidence>
<gene>
    <name evidence="1" type="ORF">GM672_12645</name>
</gene>
<protein>
    <submittedName>
        <fullName evidence="1">Uncharacterized protein</fullName>
    </submittedName>
</protein>
<dbReference type="AlphaFoldDB" id="A0A6I3SY50"/>